<organism evidence="1 2">
    <name type="scientific">Fusarium decemcellulare</name>
    <dbReference type="NCBI Taxonomy" id="57161"/>
    <lineage>
        <taxon>Eukaryota</taxon>
        <taxon>Fungi</taxon>
        <taxon>Dikarya</taxon>
        <taxon>Ascomycota</taxon>
        <taxon>Pezizomycotina</taxon>
        <taxon>Sordariomycetes</taxon>
        <taxon>Hypocreomycetidae</taxon>
        <taxon>Hypocreales</taxon>
        <taxon>Nectriaceae</taxon>
        <taxon>Fusarium</taxon>
        <taxon>Fusarium decemcellulare species complex</taxon>
    </lineage>
</organism>
<accession>A0ACC1RSX1</accession>
<gene>
    <name evidence="1" type="ORF">NM208_g12052</name>
</gene>
<evidence type="ECO:0000313" key="1">
    <source>
        <dbReference type="EMBL" id="KAJ3524460.1"/>
    </source>
</evidence>
<proteinExistence type="predicted"/>
<dbReference type="EMBL" id="JANRMS010002077">
    <property type="protein sequence ID" value="KAJ3524460.1"/>
    <property type="molecule type" value="Genomic_DNA"/>
</dbReference>
<sequence length="870" mass="96005">MLKWVLVAAFAGSASATCYYPDGSNAAKDYKYEPCGNSTTTYSQCCYFGEGDKCLPNGLCNQPDRFDYRAACQNKDWSNCPEVCMDTDTGTWFALQTCGKNKYCCPPADGSDCCESGAKIYTLAAPDPSSDSDDDAESTQGSASDAADTTSDATNSGFQSVVRTTIVSSSEATGGSAGSNDDKKEATPVGAIAEASGRVAGPIVVLDQMPLNANGKVDRKELARRARILPKPQTAPPVPAFPITDIEVMLCEEATEVFGMDVDITDHFFKLGGHSLLATKLVSRIDNRLKVRVTVKDVFDHPVFADLAVIIRQGLALQNPIPNGQDRQGSSAGVAPRTETEIMLCEEFANVLGVQAGITDNFFDLGGHSLMATKLAVRIGHRLDATISVKDVFDYPVLFQLAKKIELARSESSKVDDDIQATDYAAFQLLSLQDPQDFIQREICPQLRFSYGTVQDVYPSTQVQKAFLFDPTTGYPRRLVPFYIDFPHDSETTALTRACESLVERLDMFRTVFLEAAGELYQVVVEHLDLAIDTIETEENVNTATSDFLDRHAQEPVRLGEPLIQMAILKSASSVRVILRMSHALYDGLSFEPIVRDLHMLYNGRRLASPTQFARYMQYSASRRRDGYDFWRDVIGNSPMTVLRDAGGGGTRRQEIEPSKAVHLSEVVDVPLQAIRRSITTQASVFNSACALVLSKESGSKDVVFGRIVSGRQGLPVSWQDIIGPCTNAVPMRARIAEDGTQQQLLRDMQDQYLRSLPFETLGFEDIKRNCTDWPEATTNYSCCVTYHNFEYHPESEVEQQRVEMGVLAKHVEIRKDEPLYDLAMAGEVEPDGINLKVTVVAKAQLFGEERVQYLLQEVCKTFQTLNLSL</sequence>
<name>A0ACC1RSX1_9HYPO</name>
<comment type="caution">
    <text evidence="1">The sequence shown here is derived from an EMBL/GenBank/DDBJ whole genome shotgun (WGS) entry which is preliminary data.</text>
</comment>
<evidence type="ECO:0000313" key="2">
    <source>
        <dbReference type="Proteomes" id="UP001148629"/>
    </source>
</evidence>
<reference evidence="1" key="1">
    <citation type="submission" date="2022-08" db="EMBL/GenBank/DDBJ databases">
        <title>Genome Sequence of Fusarium decemcellulare.</title>
        <authorList>
            <person name="Buettner E."/>
        </authorList>
    </citation>
    <scope>NUCLEOTIDE SEQUENCE</scope>
    <source>
        <strain evidence="1">Babe19</strain>
    </source>
</reference>
<keyword evidence="2" id="KW-1185">Reference proteome</keyword>
<dbReference type="Proteomes" id="UP001148629">
    <property type="component" value="Unassembled WGS sequence"/>
</dbReference>
<protein>
    <submittedName>
        <fullName evidence="1">Uncharacterized protein</fullName>
    </submittedName>
</protein>